<dbReference type="Proteomes" id="UP000024836">
    <property type="component" value="Unassembled WGS sequence"/>
</dbReference>
<organism evidence="2 3">
    <name type="scientific">Actibacterium atlanticum</name>
    <dbReference type="NCBI Taxonomy" id="1461693"/>
    <lineage>
        <taxon>Bacteria</taxon>
        <taxon>Pseudomonadati</taxon>
        <taxon>Pseudomonadota</taxon>
        <taxon>Alphaproteobacteria</taxon>
        <taxon>Rhodobacterales</taxon>
        <taxon>Roseobacteraceae</taxon>
        <taxon>Actibacterium</taxon>
    </lineage>
</organism>
<feature type="signal peptide" evidence="1">
    <location>
        <begin position="1"/>
        <end position="20"/>
    </location>
</feature>
<evidence type="ECO:0008006" key="4">
    <source>
        <dbReference type="Google" id="ProtNLM"/>
    </source>
</evidence>
<dbReference type="EMBL" id="AQQY01000007">
    <property type="protein sequence ID" value="KCV81495.1"/>
    <property type="molecule type" value="Genomic_DNA"/>
</dbReference>
<proteinExistence type="predicted"/>
<evidence type="ECO:0000313" key="2">
    <source>
        <dbReference type="EMBL" id="KCV81495.1"/>
    </source>
</evidence>
<evidence type="ECO:0000313" key="3">
    <source>
        <dbReference type="Proteomes" id="UP000024836"/>
    </source>
</evidence>
<dbReference type="AlphaFoldDB" id="A0A058ZJU7"/>
<comment type="caution">
    <text evidence="2">The sequence shown here is derived from an EMBL/GenBank/DDBJ whole genome shotgun (WGS) entry which is preliminary data.</text>
</comment>
<protein>
    <recommendedName>
        <fullName evidence="4">Lipoprotein</fullName>
    </recommendedName>
</protein>
<dbReference type="RefSeq" id="WP_035251576.1">
    <property type="nucleotide sequence ID" value="NZ_AQQY01000007.1"/>
</dbReference>
<feature type="chain" id="PRO_5001572238" description="Lipoprotein" evidence="1">
    <location>
        <begin position="21"/>
        <end position="125"/>
    </location>
</feature>
<sequence>MIKTALTAAAFSLLASAASAELLTCKTTQVSKSGFVNLAAAQSWFPEEFKIRISGEEAVSDFYGQGTAKNKSGRTYITFVLASSKNTKTKVKLTFIPKTAKFVGRLNSPGNYAQTPGASGSCTVS</sequence>
<name>A0A058ZJU7_9RHOB</name>
<reference evidence="2 3" key="1">
    <citation type="submission" date="2013-04" db="EMBL/GenBank/DDBJ databases">
        <title>Shimia sp. 22II-S11-Z10 Genome Sequencing.</title>
        <authorList>
            <person name="Lai Q."/>
            <person name="Li G."/>
            <person name="Shao Z."/>
        </authorList>
    </citation>
    <scope>NUCLEOTIDE SEQUENCE [LARGE SCALE GENOMIC DNA]</scope>
    <source>
        <strain evidence="3">22II-S11-Z10</strain>
    </source>
</reference>
<keyword evidence="3" id="KW-1185">Reference proteome</keyword>
<gene>
    <name evidence="2" type="ORF">ATO10_11302</name>
</gene>
<accession>A0A058ZJU7</accession>
<keyword evidence="1" id="KW-0732">Signal</keyword>
<evidence type="ECO:0000256" key="1">
    <source>
        <dbReference type="SAM" id="SignalP"/>
    </source>
</evidence>